<sequence>MNQFGLVQTVDGLGQCVVVTVATATNRGLDARFGQSLAIVNANALRASVGVMYQRSIAAWAPRMKCLFKCMQNEICVIDELTRQPTIRRANTSITKAT</sequence>
<name>A0A6J5H0Y0_9BURK</name>
<proteinExistence type="predicted"/>
<dbReference type="AlphaFoldDB" id="A0A6J5H0Y0"/>
<gene>
    <name evidence="1" type="ORF">LMG27177_07283</name>
</gene>
<accession>A0A6J5H0Y0</accession>
<dbReference type="Proteomes" id="UP000494252">
    <property type="component" value="Unassembled WGS sequence"/>
</dbReference>
<keyword evidence="2" id="KW-1185">Reference proteome</keyword>
<dbReference type="EMBL" id="CADIKI010000037">
    <property type="protein sequence ID" value="CAB3810547.1"/>
    <property type="molecule type" value="Genomic_DNA"/>
</dbReference>
<organism evidence="1 2">
    <name type="scientific">Paraburkholderia fynbosensis</name>
    <dbReference type="NCBI Taxonomy" id="1200993"/>
    <lineage>
        <taxon>Bacteria</taxon>
        <taxon>Pseudomonadati</taxon>
        <taxon>Pseudomonadota</taxon>
        <taxon>Betaproteobacteria</taxon>
        <taxon>Burkholderiales</taxon>
        <taxon>Burkholderiaceae</taxon>
        <taxon>Paraburkholderia</taxon>
    </lineage>
</organism>
<evidence type="ECO:0000313" key="1">
    <source>
        <dbReference type="EMBL" id="CAB3810547.1"/>
    </source>
</evidence>
<protein>
    <submittedName>
        <fullName evidence="1">Uncharacterized protein</fullName>
    </submittedName>
</protein>
<reference evidence="1 2" key="1">
    <citation type="submission" date="2020-04" db="EMBL/GenBank/DDBJ databases">
        <authorList>
            <person name="De Canck E."/>
        </authorList>
    </citation>
    <scope>NUCLEOTIDE SEQUENCE [LARGE SCALE GENOMIC DNA]</scope>
    <source>
        <strain evidence="1 2">LMG 27177</strain>
    </source>
</reference>
<evidence type="ECO:0000313" key="2">
    <source>
        <dbReference type="Proteomes" id="UP000494252"/>
    </source>
</evidence>